<dbReference type="InterPro" id="IPR057565">
    <property type="entry name" value="WW_TCRG1_3rd"/>
</dbReference>
<feature type="region of interest" description="Disordered" evidence="3">
    <location>
        <begin position="1"/>
        <end position="179"/>
    </location>
</feature>
<dbReference type="GO" id="GO:0070063">
    <property type="term" value="F:RNA polymerase binding"/>
    <property type="evidence" value="ECO:0007669"/>
    <property type="project" value="InterPro"/>
</dbReference>
<feature type="compositionally biased region" description="Low complexity" evidence="3">
    <location>
        <begin position="248"/>
        <end position="265"/>
    </location>
</feature>
<dbReference type="Pfam" id="PF23517">
    <property type="entry name" value="WW_TCERG1"/>
    <property type="match status" value="1"/>
</dbReference>
<feature type="compositionally biased region" description="Gly residues" evidence="3">
    <location>
        <begin position="213"/>
        <end position="229"/>
    </location>
</feature>
<dbReference type="PROSITE" id="PS01159">
    <property type="entry name" value="WW_DOMAIN_1"/>
    <property type="match status" value="1"/>
</dbReference>
<protein>
    <submittedName>
        <fullName evidence="8">WW domain-containing protein</fullName>
    </submittedName>
</protein>
<dbReference type="SUPFAM" id="SSF81698">
    <property type="entry name" value="FF domain"/>
    <property type="match status" value="6"/>
</dbReference>
<feature type="compositionally biased region" description="Basic and acidic residues" evidence="3">
    <location>
        <begin position="75"/>
        <end position="109"/>
    </location>
</feature>
<dbReference type="InterPro" id="IPR036517">
    <property type="entry name" value="FF_domain_sf"/>
</dbReference>
<evidence type="ECO:0000259" key="4">
    <source>
        <dbReference type="PROSITE" id="PS50020"/>
    </source>
</evidence>
<dbReference type="Gene3D" id="2.20.70.10">
    <property type="match status" value="3"/>
</dbReference>
<dbReference type="PROSITE" id="PS51676">
    <property type="entry name" value="FF"/>
    <property type="match status" value="4"/>
</dbReference>
<feature type="compositionally biased region" description="Polar residues" evidence="3">
    <location>
        <begin position="17"/>
        <end position="32"/>
    </location>
</feature>
<proteinExistence type="predicted"/>
<feature type="domain" description="FF" evidence="5">
    <location>
        <begin position="1146"/>
        <end position="1211"/>
    </location>
</feature>
<feature type="compositionally biased region" description="Basic and acidic residues" evidence="3">
    <location>
        <begin position="759"/>
        <end position="785"/>
    </location>
</feature>
<feature type="domain" description="WW" evidence="4">
    <location>
        <begin position="553"/>
        <end position="580"/>
    </location>
</feature>
<sequence>MEIDEHDESQQQQQLQNYSEASEHTAISSSSYDDMKMNTNEDEQEQQPEEHGNYEEMEHGHPEEVMGDSSLNGMVREEINHEDDEKHHRQHHEHEEHHFKNDMEEHHSGDAAGEDGGEYETTHQGEQEHDDFDSYQSYSERGSDREHGDYRGEEYHGDEYRGEEYRSGGDDFRGGFRGRGGYRGGGGGISPYGYGPQNMGGGGWRPRGPGNWRGGRGMYGGGPRGGPYGNGDLDDGYGYDRSRGVRGGFQRMRGGYGMRGPRPGYMGDGRGMRGPPFQPRPPFYPSPYPGMPPMGMPPMAHQMPVQQTPQQQAERLKKLAGVAPDQELWVETKSSDGKPYYYNAVTRDTVWEKPENAKVMEQTELQALVEKDAKEEKEQGSTTVLSFTFYALPPYRGRERDMYMQTLYLPGAKNKIRVTFHFNFKTLKHWKVMLQLKRNLLQYANVLLFKGHLNAGKCFSAASQGAAGAYGSGVPPQMAAGMTMGGYPPMMPPPGFPMMPPMMFPPRGPGYPPMFPGVPPAYPMHVPGMSPVVPAAVAPGSDTVPVSSEAALWQEYTAPDGRKYYYNTQTQETTWDKPKVLETSSTASGAGDSAENNTSTPTFTEAQQQAAVLAQQQVQAQLAAAKAAAEEAKKHEEESTKESEAVETKQVDKSRPVSSNPVAGTPWCVVWTGDHKVFFYNPSTRTSVWERPPELYNRPDVDLLVSKPPEEKSECTFSENKEPEITKKADDEEKTVSSEESDDDEENAPPAAKKSRKEKKLEKQRLEQLATKKEKDRPRQMLEKQVDPAIQAELQAQKEREEVPFERRLQEFKEMLTEKNVSAGSTWEKELSKIVFDKRYLLLNAVERKAAFEAYVRERTEVERAEKKRRAKEARENFKNLLEEAKLHGRSSFSSFASKWGKDSRFKGVEKMRDKEDIFNEYVQELEKKEKEERKERKEKIRKDFVAMLTEKNITSRTKWSSLKKQLEDDERYKAVDRSSSRESLFREYQDTLPEESNSDIEEENDRQKRVAAEAAIEERKKEVEAELGEQLKERSKEHEKHKYQEHEESFKALLIDLIKSADYTWHEARRILRKDSRYENCDLLEKDAKERLFDAHLLNETKDITPSMKWREAKKIIEKDERFVKFNISERKTERDYKEWMEERKEAVMKDFKDLLKETKIITYKSLKMIQENEQHLRDILAVLENDKRYIVLNNAPVERERLLEQYLEELDKKGPPPPPTQQEADRRRK</sequence>
<dbReference type="GO" id="GO:0005634">
    <property type="term" value="C:nucleus"/>
    <property type="evidence" value="ECO:0007669"/>
    <property type="project" value="TreeGrafter"/>
</dbReference>
<dbReference type="STRING" id="42157.A0A182EBX8"/>
<dbReference type="Gene3D" id="1.10.10.440">
    <property type="entry name" value="FF domain"/>
    <property type="match status" value="6"/>
</dbReference>
<dbReference type="InterPro" id="IPR045148">
    <property type="entry name" value="TCRG1-like"/>
</dbReference>
<keyword evidence="1" id="KW-0677">Repeat</keyword>
<feature type="domain" description="WW" evidence="4">
    <location>
        <begin position="665"/>
        <end position="694"/>
    </location>
</feature>
<evidence type="ECO:0000256" key="2">
    <source>
        <dbReference type="SAM" id="Coils"/>
    </source>
</evidence>
<feature type="compositionally biased region" description="Acidic residues" evidence="3">
    <location>
        <begin position="993"/>
        <end position="1005"/>
    </location>
</feature>
<feature type="domain" description="WW" evidence="4">
    <location>
        <begin position="323"/>
        <end position="356"/>
    </location>
</feature>
<feature type="coiled-coil region" evidence="2">
    <location>
        <begin position="855"/>
        <end position="888"/>
    </location>
</feature>
<keyword evidence="2" id="KW-0175">Coiled coil</keyword>
<feature type="region of interest" description="Disordered" evidence="3">
    <location>
        <begin position="699"/>
        <end position="785"/>
    </location>
</feature>
<feature type="compositionally biased region" description="Basic and acidic residues" evidence="3">
    <location>
        <begin position="48"/>
        <end position="64"/>
    </location>
</feature>
<dbReference type="GO" id="GO:0003712">
    <property type="term" value="F:transcription coregulator activity"/>
    <property type="evidence" value="ECO:0007669"/>
    <property type="project" value="TreeGrafter"/>
</dbReference>
<evidence type="ECO:0000313" key="6">
    <source>
        <dbReference type="EMBL" id="VDK78127.1"/>
    </source>
</evidence>
<feature type="region of interest" description="Disordered" evidence="3">
    <location>
        <begin position="629"/>
        <end position="664"/>
    </location>
</feature>
<feature type="compositionally biased region" description="Basic and acidic residues" evidence="3">
    <location>
        <begin position="141"/>
        <end position="174"/>
    </location>
</feature>
<dbReference type="InterPro" id="IPR001202">
    <property type="entry name" value="WW_dom"/>
</dbReference>
<dbReference type="CDD" id="cd00201">
    <property type="entry name" value="WW"/>
    <property type="match status" value="3"/>
</dbReference>
<evidence type="ECO:0000256" key="3">
    <source>
        <dbReference type="SAM" id="MobiDB-lite"/>
    </source>
</evidence>
<dbReference type="SMART" id="SM00456">
    <property type="entry name" value="WW"/>
    <property type="match status" value="3"/>
</dbReference>
<evidence type="ECO:0000313" key="7">
    <source>
        <dbReference type="Proteomes" id="UP000271087"/>
    </source>
</evidence>
<dbReference type="WBParaSite" id="nOo.2.0.1.t05568-RA">
    <property type="protein sequence ID" value="nOo.2.0.1.t05568-RA"/>
    <property type="gene ID" value="nOo.2.0.1.g05568"/>
</dbReference>
<organism evidence="8">
    <name type="scientific">Onchocerca ochengi</name>
    <name type="common">Filarial nematode worm</name>
    <dbReference type="NCBI Taxonomy" id="42157"/>
    <lineage>
        <taxon>Eukaryota</taxon>
        <taxon>Metazoa</taxon>
        <taxon>Ecdysozoa</taxon>
        <taxon>Nematoda</taxon>
        <taxon>Chromadorea</taxon>
        <taxon>Rhabditida</taxon>
        <taxon>Spirurina</taxon>
        <taxon>Spiruromorpha</taxon>
        <taxon>Filarioidea</taxon>
        <taxon>Onchocercidae</taxon>
        <taxon>Onchocerca</taxon>
    </lineage>
</organism>
<dbReference type="InterPro" id="IPR036020">
    <property type="entry name" value="WW_dom_sf"/>
</dbReference>
<evidence type="ECO:0000256" key="1">
    <source>
        <dbReference type="ARBA" id="ARBA00022737"/>
    </source>
</evidence>
<reference evidence="6 7" key="2">
    <citation type="submission" date="2018-08" db="EMBL/GenBank/DDBJ databases">
        <authorList>
            <person name="Laetsch R D."/>
            <person name="Stevens L."/>
            <person name="Kumar S."/>
            <person name="Blaxter L. M."/>
        </authorList>
    </citation>
    <scope>NUCLEOTIDE SEQUENCE [LARGE SCALE GENOMIC DNA]</scope>
</reference>
<keyword evidence="7" id="KW-1185">Reference proteome</keyword>
<dbReference type="InterPro" id="IPR002713">
    <property type="entry name" value="FF_domain"/>
</dbReference>
<name>A0A182EBX8_ONCOC</name>
<dbReference type="PANTHER" id="PTHR15377">
    <property type="entry name" value="TRANSCRIPTION ELONGATION REGULATOR 1"/>
    <property type="match status" value="1"/>
</dbReference>
<feature type="domain" description="FF" evidence="5">
    <location>
        <begin position="938"/>
        <end position="992"/>
    </location>
</feature>
<feature type="compositionally biased region" description="Low complexity" evidence="3">
    <location>
        <begin position="583"/>
        <end position="594"/>
    </location>
</feature>
<accession>A0A182EBX8</accession>
<feature type="region of interest" description="Disordered" evidence="3">
    <location>
        <begin position="576"/>
        <end position="600"/>
    </location>
</feature>
<feature type="region of interest" description="Disordered" evidence="3">
    <location>
        <begin position="213"/>
        <end position="276"/>
    </location>
</feature>
<feature type="domain" description="FF" evidence="5">
    <location>
        <begin position="870"/>
        <end position="925"/>
    </location>
</feature>
<dbReference type="PROSITE" id="PS50020">
    <property type="entry name" value="WW_DOMAIN_2"/>
    <property type="match status" value="3"/>
</dbReference>
<feature type="coiled-coil region" evidence="2">
    <location>
        <begin position="912"/>
        <end position="943"/>
    </location>
</feature>
<feature type="compositionally biased region" description="Basic and acidic residues" evidence="3">
    <location>
        <begin position="629"/>
        <end position="655"/>
    </location>
</feature>
<feature type="compositionally biased region" description="Basic and acidic residues" evidence="3">
    <location>
        <begin position="708"/>
        <end position="737"/>
    </location>
</feature>
<dbReference type="AlphaFoldDB" id="A0A182EBX8"/>
<dbReference type="OrthoDB" id="63972at2759"/>
<dbReference type="Pfam" id="PF00397">
    <property type="entry name" value="WW"/>
    <property type="match status" value="2"/>
</dbReference>
<dbReference type="SMART" id="SM00441">
    <property type="entry name" value="FF"/>
    <property type="match status" value="6"/>
</dbReference>
<feature type="domain" description="FF" evidence="5">
    <location>
        <begin position="805"/>
        <end position="858"/>
    </location>
</feature>
<dbReference type="SUPFAM" id="SSF51045">
    <property type="entry name" value="WW domain"/>
    <property type="match status" value="3"/>
</dbReference>
<reference evidence="8" key="1">
    <citation type="submission" date="2016-06" db="UniProtKB">
        <authorList>
            <consortium name="WormBaseParasite"/>
        </authorList>
    </citation>
    <scope>IDENTIFICATION</scope>
</reference>
<dbReference type="FunFam" id="2.20.70.10:FF:000049">
    <property type="entry name" value="Transcription elongation regulator 1-like"/>
    <property type="match status" value="1"/>
</dbReference>
<dbReference type="PANTHER" id="PTHR15377:SF3">
    <property type="entry name" value="WW DOMAIN-CONTAINING PROTEIN"/>
    <property type="match status" value="1"/>
</dbReference>
<evidence type="ECO:0000259" key="5">
    <source>
        <dbReference type="PROSITE" id="PS51676"/>
    </source>
</evidence>
<evidence type="ECO:0000313" key="8">
    <source>
        <dbReference type="WBParaSite" id="nOo.2.0.1.t05568-RA"/>
    </source>
</evidence>
<dbReference type="EMBL" id="UYRW01001515">
    <property type="protein sequence ID" value="VDK78127.1"/>
    <property type="molecule type" value="Genomic_DNA"/>
</dbReference>
<gene>
    <name evidence="6" type="ORF">NOO_LOCUS5568</name>
</gene>
<feature type="region of interest" description="Disordered" evidence="3">
    <location>
        <begin position="985"/>
        <end position="1014"/>
    </location>
</feature>
<dbReference type="Proteomes" id="UP000271087">
    <property type="component" value="Unassembled WGS sequence"/>
</dbReference>
<dbReference type="Pfam" id="PF01846">
    <property type="entry name" value="FF"/>
    <property type="match status" value="5"/>
</dbReference>
<feature type="region of interest" description="Disordered" evidence="3">
    <location>
        <begin position="1210"/>
        <end position="1231"/>
    </location>
</feature>